<dbReference type="SUPFAM" id="SSF53187">
    <property type="entry name" value="Zn-dependent exopeptidases"/>
    <property type="match status" value="1"/>
</dbReference>
<dbReference type="AlphaFoldDB" id="A0A3P8WXB1"/>
<proteinExistence type="inferred from homology"/>
<dbReference type="Ensembl" id="ENSCSET00000029756.1">
    <property type="protein sequence ID" value="ENSCSEP00000029355.1"/>
    <property type="gene ID" value="ENSCSEG00000018768.1"/>
</dbReference>
<dbReference type="Gene3D" id="3.50.30.30">
    <property type="match status" value="1"/>
</dbReference>
<dbReference type="Pfam" id="PF04389">
    <property type="entry name" value="Peptidase_M28"/>
    <property type="match status" value="1"/>
</dbReference>
<evidence type="ECO:0000259" key="3">
    <source>
        <dbReference type="Pfam" id="PF04389"/>
    </source>
</evidence>
<dbReference type="Gene3D" id="3.40.630.10">
    <property type="entry name" value="Zn peptidases"/>
    <property type="match status" value="1"/>
</dbReference>
<dbReference type="InterPro" id="IPR046450">
    <property type="entry name" value="PA_dom_sf"/>
</dbReference>
<dbReference type="GeneTree" id="ENSGT01030000234598"/>
<dbReference type="GO" id="GO:0006826">
    <property type="term" value="P:iron ion transport"/>
    <property type="evidence" value="ECO:0007669"/>
    <property type="project" value="TreeGrafter"/>
</dbReference>
<evidence type="ECO:0000313" key="5">
    <source>
        <dbReference type="Proteomes" id="UP000265120"/>
    </source>
</evidence>
<evidence type="ECO:0000256" key="2">
    <source>
        <dbReference type="SAM" id="Phobius"/>
    </source>
</evidence>
<feature type="domain" description="Peptidase M28" evidence="3">
    <location>
        <begin position="271"/>
        <end position="472"/>
    </location>
</feature>
<dbReference type="CDD" id="cd09848">
    <property type="entry name" value="M28_TfR"/>
    <property type="match status" value="1"/>
</dbReference>
<dbReference type="PANTHER" id="PTHR10404:SF79">
    <property type="entry name" value="TRANSFERRIN RECEPTOR PROTEIN 1"/>
    <property type="match status" value="1"/>
</dbReference>
<dbReference type="Proteomes" id="UP000265120">
    <property type="component" value="Chromosome 3"/>
</dbReference>
<dbReference type="GO" id="GO:0009897">
    <property type="term" value="C:external side of plasma membrane"/>
    <property type="evidence" value="ECO:0007669"/>
    <property type="project" value="TreeGrafter"/>
</dbReference>
<reference evidence="4 5" key="1">
    <citation type="journal article" date="2014" name="Nat. Genet.">
        <title>Whole-genome sequence of a flatfish provides insights into ZW sex chromosome evolution and adaptation to a benthic lifestyle.</title>
        <authorList>
            <person name="Chen S."/>
            <person name="Zhang G."/>
            <person name="Shao C."/>
            <person name="Huang Q."/>
            <person name="Liu G."/>
            <person name="Zhang P."/>
            <person name="Song W."/>
            <person name="An N."/>
            <person name="Chalopin D."/>
            <person name="Volff J.N."/>
            <person name="Hong Y."/>
            <person name="Li Q."/>
            <person name="Sha Z."/>
            <person name="Zhou H."/>
            <person name="Xie M."/>
            <person name="Yu Q."/>
            <person name="Liu Y."/>
            <person name="Xiang H."/>
            <person name="Wang N."/>
            <person name="Wu K."/>
            <person name="Yang C."/>
            <person name="Zhou Q."/>
            <person name="Liao X."/>
            <person name="Yang L."/>
            <person name="Hu Q."/>
            <person name="Zhang J."/>
            <person name="Meng L."/>
            <person name="Jin L."/>
            <person name="Tian Y."/>
            <person name="Lian J."/>
            <person name="Yang J."/>
            <person name="Miao G."/>
            <person name="Liu S."/>
            <person name="Liang Z."/>
            <person name="Yan F."/>
            <person name="Li Y."/>
            <person name="Sun B."/>
            <person name="Zhang H."/>
            <person name="Zhang J."/>
            <person name="Zhu Y."/>
            <person name="Du M."/>
            <person name="Zhao Y."/>
            <person name="Schartl M."/>
            <person name="Tang Q."/>
            <person name="Wang J."/>
        </authorList>
    </citation>
    <scope>NUCLEOTIDE SEQUENCE</scope>
</reference>
<keyword evidence="2" id="KW-0472">Membrane</keyword>
<feature type="transmembrane region" description="Helical" evidence="2">
    <location>
        <begin position="100"/>
        <end position="122"/>
    </location>
</feature>
<dbReference type="PANTHER" id="PTHR10404">
    <property type="entry name" value="N-ACETYLATED-ALPHA-LINKED ACIDIC DIPEPTIDASE"/>
    <property type="match status" value="1"/>
</dbReference>
<evidence type="ECO:0000256" key="1">
    <source>
        <dbReference type="ARBA" id="ARBA00005634"/>
    </source>
</evidence>
<comment type="similarity">
    <text evidence="1">Belongs to the peptidase M28 family. M28B subfamily.</text>
</comment>
<dbReference type="InterPro" id="IPR039373">
    <property type="entry name" value="Peptidase_M28B"/>
</dbReference>
<reference evidence="4" key="3">
    <citation type="submission" date="2025-09" db="UniProtKB">
        <authorList>
            <consortium name="Ensembl"/>
        </authorList>
    </citation>
    <scope>IDENTIFICATION</scope>
</reference>
<keyword evidence="2" id="KW-0812">Transmembrane</keyword>
<dbReference type="InterPro" id="IPR007484">
    <property type="entry name" value="Peptidase_M28"/>
</dbReference>
<evidence type="ECO:0000313" key="4">
    <source>
        <dbReference type="Ensembl" id="ENSCSEP00000029355.1"/>
    </source>
</evidence>
<dbReference type="SUPFAM" id="SSF47672">
    <property type="entry name" value="Transferrin receptor-like dimerisation domain"/>
    <property type="match status" value="1"/>
</dbReference>
<dbReference type="Gene3D" id="1.20.930.40">
    <property type="entry name" value="Transferrin receptor-like, dimerisation domain"/>
    <property type="match status" value="1"/>
</dbReference>
<sequence length="628" mass="70190">MERVRGAFNNLVSDCKFFSPPFSYFFPATNAQFILCRPASLQLKSESYSRFNLQPQVEGETHMEAKMSDDVTDDVTQVESQAGAATRFEQTSSDHNKRNICYLSLGTLLVFLLDCCFVFFYIKGKLVYANYGRLEDLDVVLKKDIELNGSVLLLRKGKISYAEKVQVSKGASAVLIYPDIQDYKYEGDTALYGHVHLGCGDPYTPGFPSFNHTLFPPTKSSGLPEIPAQTITSNASSGFIGGFHMPPYRLGGSKNITVEVNNILVNTKIRNVFGVIKGFTDPDQYLVIGAQRDAWGRGYARANVGTCVLIELARAFSEMVKKDGFRPRRSIVFASWSAGEYGNVGATEWLEAYMSTIDKRLFTYISLDGLVMGRGSFTASSSPLLYSLIETTMKTVRTHPSVLIQFLSQTSSANVYPMSMDDPAYPFLAFSGIPSMSFHFTSKNSYPYYDTNLDNMDHLDYQTNHHSSEITALAAQCAGVMALRLVHDHVINLDVNQYGRIINKAVIPVYMRIKKLTNWLVEARGSFLRAVEKVNTSISNSDLNNEKTCRMINNRITAVEHSLLSPYVSPTQTPFRHLLLGRGPHTLASLGRIRDMEQLHVQLALATWTLQGCSYVMVGDIWDIHEQI</sequence>
<organism evidence="4 5">
    <name type="scientific">Cynoglossus semilaevis</name>
    <name type="common">Tongue sole</name>
    <dbReference type="NCBI Taxonomy" id="244447"/>
    <lineage>
        <taxon>Eukaryota</taxon>
        <taxon>Metazoa</taxon>
        <taxon>Chordata</taxon>
        <taxon>Craniata</taxon>
        <taxon>Vertebrata</taxon>
        <taxon>Euteleostomi</taxon>
        <taxon>Actinopterygii</taxon>
        <taxon>Neopterygii</taxon>
        <taxon>Teleostei</taxon>
        <taxon>Neoteleostei</taxon>
        <taxon>Acanthomorphata</taxon>
        <taxon>Carangaria</taxon>
        <taxon>Pleuronectiformes</taxon>
        <taxon>Pleuronectoidei</taxon>
        <taxon>Cynoglossidae</taxon>
        <taxon>Cynoglossinae</taxon>
        <taxon>Cynoglossus</taxon>
    </lineage>
</organism>
<dbReference type="GO" id="GO:0006879">
    <property type="term" value="P:intracellular iron ion homeostasis"/>
    <property type="evidence" value="ECO:0007669"/>
    <property type="project" value="TreeGrafter"/>
</dbReference>
<accession>A0A3P8WXB1</accession>
<name>A0A3P8WXB1_CYNSE</name>
<dbReference type="SUPFAM" id="SSF52025">
    <property type="entry name" value="PA domain"/>
    <property type="match status" value="1"/>
</dbReference>
<dbReference type="FunFam" id="3.40.630.10:FF:000065">
    <property type="entry name" value="Transferrin receptor 1b"/>
    <property type="match status" value="1"/>
</dbReference>
<keyword evidence="2" id="KW-1133">Transmembrane helix</keyword>
<protein>
    <submittedName>
        <fullName evidence="4">Transferrin receptor 1b</fullName>
    </submittedName>
</protein>
<keyword evidence="5" id="KW-1185">Reference proteome</keyword>
<reference evidence="4" key="2">
    <citation type="submission" date="2025-08" db="UniProtKB">
        <authorList>
            <consortium name="Ensembl"/>
        </authorList>
    </citation>
    <scope>IDENTIFICATION</scope>
</reference>
<dbReference type="InterPro" id="IPR036757">
    <property type="entry name" value="TFR-like_dimer_dom_sf"/>
</dbReference>